<reference evidence="4 5" key="1">
    <citation type="submission" date="2018-11" db="EMBL/GenBank/DDBJ databases">
        <title>Vibrio LJC006 sp. nov., isolated from seawater during the bloom of the enteromorpha.</title>
        <authorList>
            <person name="Liang J."/>
        </authorList>
    </citation>
    <scope>NUCLEOTIDE SEQUENCE [LARGE SCALE GENOMIC DNA]</scope>
    <source>
        <strain evidence="4 5">LJC006</strain>
    </source>
</reference>
<gene>
    <name evidence="4" type="ORF">EES38_17710</name>
</gene>
<keyword evidence="1" id="KW-0560">Oxidoreductase</keyword>
<evidence type="ECO:0000313" key="5">
    <source>
        <dbReference type="Proteomes" id="UP000281112"/>
    </source>
</evidence>
<evidence type="ECO:0000259" key="3">
    <source>
        <dbReference type="Pfam" id="PF02826"/>
    </source>
</evidence>
<dbReference type="InterPro" id="IPR036291">
    <property type="entry name" value="NAD(P)-bd_dom_sf"/>
</dbReference>
<sequence length="309" mass="34684">MNNSPHSVYLLTTDNEKYLALLDEAIQQNRLQITSDKNKATVLLADPPIACQCLEDFPQLEWMQSTYAGIDSLIKPHLRHDYFLTNIKGPFGQLITEYVLGYTLSHLRHFPTYAQQQTSHQWLPHSYQSIVGKHVVTFGTGTIAAEIAEKLSALGMCVSGVNTRGIPPKNSPFSQVFHINEAGAALSHADIIVNTLPHTENTYHIFDDELLSSCENALLFNVGRGSAINTDSLLNALDTGRIEHAYLDVFEQEPLPEDHPYWSHPSITVTPHIAAVSFPEQIVDIFLDNLDLWQEDEPLNFLIDFDKGY</sequence>
<evidence type="ECO:0000313" key="4">
    <source>
        <dbReference type="EMBL" id="RQW61699.1"/>
    </source>
</evidence>
<proteinExistence type="predicted"/>
<evidence type="ECO:0000256" key="1">
    <source>
        <dbReference type="ARBA" id="ARBA00023002"/>
    </source>
</evidence>
<dbReference type="InterPro" id="IPR006140">
    <property type="entry name" value="D-isomer_DH_NAD-bd"/>
</dbReference>
<dbReference type="GO" id="GO:0016491">
    <property type="term" value="F:oxidoreductase activity"/>
    <property type="evidence" value="ECO:0007669"/>
    <property type="project" value="UniProtKB-KW"/>
</dbReference>
<dbReference type="PANTHER" id="PTHR43333:SF1">
    <property type="entry name" value="D-ISOMER SPECIFIC 2-HYDROXYACID DEHYDROGENASE NAD-BINDING DOMAIN-CONTAINING PROTEIN"/>
    <property type="match status" value="1"/>
</dbReference>
<dbReference type="GO" id="GO:0051287">
    <property type="term" value="F:NAD binding"/>
    <property type="evidence" value="ECO:0007669"/>
    <property type="project" value="InterPro"/>
</dbReference>
<dbReference type="CDD" id="cd05300">
    <property type="entry name" value="2-Hacid_dh_1"/>
    <property type="match status" value="1"/>
</dbReference>
<dbReference type="Pfam" id="PF02826">
    <property type="entry name" value="2-Hacid_dh_C"/>
    <property type="match status" value="1"/>
</dbReference>
<dbReference type="FunFam" id="3.40.50.720:FF:000363">
    <property type="entry name" value="D-isomer specific 2-hydroxyacid dehydrogenase"/>
    <property type="match status" value="1"/>
</dbReference>
<dbReference type="AlphaFoldDB" id="A0A3N9TCA6"/>
<name>A0A3N9TCA6_9VIBR</name>
<keyword evidence="2" id="KW-0520">NAD</keyword>
<accession>A0A3N9TCA6</accession>
<evidence type="ECO:0000256" key="2">
    <source>
        <dbReference type="ARBA" id="ARBA00023027"/>
    </source>
</evidence>
<dbReference type="OrthoDB" id="9787219at2"/>
<dbReference type="EMBL" id="RJVQ01000010">
    <property type="protein sequence ID" value="RQW61699.1"/>
    <property type="molecule type" value="Genomic_DNA"/>
</dbReference>
<feature type="domain" description="D-isomer specific 2-hydroxyacid dehydrogenase NAD-binding" evidence="3">
    <location>
        <begin position="101"/>
        <end position="274"/>
    </location>
</feature>
<dbReference type="SUPFAM" id="SSF51735">
    <property type="entry name" value="NAD(P)-binding Rossmann-fold domains"/>
    <property type="match status" value="1"/>
</dbReference>
<comment type="caution">
    <text evidence="4">The sequence shown here is derived from an EMBL/GenBank/DDBJ whole genome shotgun (WGS) entry which is preliminary data.</text>
</comment>
<dbReference type="PANTHER" id="PTHR43333">
    <property type="entry name" value="2-HACID_DH_C DOMAIN-CONTAINING PROTEIN"/>
    <property type="match status" value="1"/>
</dbReference>
<dbReference type="Proteomes" id="UP000281112">
    <property type="component" value="Unassembled WGS sequence"/>
</dbReference>
<organism evidence="4 5">
    <name type="scientific">Vibrio viridaestus</name>
    <dbReference type="NCBI Taxonomy" id="2487322"/>
    <lineage>
        <taxon>Bacteria</taxon>
        <taxon>Pseudomonadati</taxon>
        <taxon>Pseudomonadota</taxon>
        <taxon>Gammaproteobacteria</taxon>
        <taxon>Vibrionales</taxon>
        <taxon>Vibrionaceae</taxon>
        <taxon>Vibrio</taxon>
    </lineage>
</organism>
<keyword evidence="5" id="KW-1185">Reference proteome</keyword>
<dbReference type="RefSeq" id="WP_124938546.1">
    <property type="nucleotide sequence ID" value="NZ_RJVQ01000010.1"/>
</dbReference>
<dbReference type="Gene3D" id="3.40.50.720">
    <property type="entry name" value="NAD(P)-binding Rossmann-like Domain"/>
    <property type="match status" value="2"/>
</dbReference>
<protein>
    <submittedName>
        <fullName evidence="4">D-2-hydroxyacid dehydrogenase</fullName>
    </submittedName>
</protein>